<dbReference type="InterPro" id="IPR000700">
    <property type="entry name" value="PAS-assoc_C"/>
</dbReference>
<dbReference type="PANTHER" id="PTHR44757:SF2">
    <property type="entry name" value="BIOFILM ARCHITECTURE MAINTENANCE PROTEIN MBAA"/>
    <property type="match status" value="1"/>
</dbReference>
<dbReference type="SMART" id="SM00086">
    <property type="entry name" value="PAC"/>
    <property type="match status" value="3"/>
</dbReference>
<dbReference type="InterPro" id="IPR029787">
    <property type="entry name" value="Nucleotide_cyclase"/>
</dbReference>
<dbReference type="InterPro" id="IPR000014">
    <property type="entry name" value="PAS"/>
</dbReference>
<feature type="domain" description="PAC" evidence="3">
    <location>
        <begin position="565"/>
        <end position="617"/>
    </location>
</feature>
<dbReference type="SMART" id="SM00091">
    <property type="entry name" value="PAS"/>
    <property type="match status" value="3"/>
</dbReference>
<dbReference type="SMART" id="SM00267">
    <property type="entry name" value="GGDEF"/>
    <property type="match status" value="1"/>
</dbReference>
<feature type="domain" description="PAS" evidence="2">
    <location>
        <begin position="492"/>
        <end position="538"/>
    </location>
</feature>
<dbReference type="Gene3D" id="3.30.70.270">
    <property type="match status" value="1"/>
</dbReference>
<name>A0ABN6DHN8_9BURK</name>
<feature type="domain" description="GGDEF" evidence="6">
    <location>
        <begin position="649"/>
        <end position="788"/>
    </location>
</feature>
<dbReference type="SUPFAM" id="SSF55073">
    <property type="entry name" value="Nucleotide cyclase"/>
    <property type="match status" value="1"/>
</dbReference>
<dbReference type="InterPro" id="IPR035965">
    <property type="entry name" value="PAS-like_dom_sf"/>
</dbReference>
<feature type="domain" description="PAS" evidence="2">
    <location>
        <begin position="235"/>
        <end position="279"/>
    </location>
</feature>
<dbReference type="Pfam" id="PF00990">
    <property type="entry name" value="GGDEF"/>
    <property type="match status" value="1"/>
</dbReference>
<dbReference type="PANTHER" id="PTHR44757">
    <property type="entry name" value="DIGUANYLATE CYCLASE DGCP"/>
    <property type="match status" value="1"/>
</dbReference>
<accession>A0ABN6DHN8</accession>
<dbReference type="SMART" id="SM00052">
    <property type="entry name" value="EAL"/>
    <property type="match status" value="1"/>
</dbReference>
<dbReference type="RefSeq" id="WP_223906007.1">
    <property type="nucleotide sequence ID" value="NZ_AP024238.1"/>
</dbReference>
<dbReference type="Proteomes" id="UP000824366">
    <property type="component" value="Chromosome"/>
</dbReference>
<feature type="domain" description="HAMP" evidence="5">
    <location>
        <begin position="178"/>
        <end position="230"/>
    </location>
</feature>
<dbReference type="PROSITE" id="PS50112">
    <property type="entry name" value="PAS"/>
    <property type="match status" value="2"/>
</dbReference>
<keyword evidence="1" id="KW-1133">Transmembrane helix</keyword>
<dbReference type="CDD" id="cd01949">
    <property type="entry name" value="GGDEF"/>
    <property type="match status" value="1"/>
</dbReference>
<dbReference type="InterPro" id="IPR043128">
    <property type="entry name" value="Rev_trsase/Diguanyl_cyclase"/>
</dbReference>
<dbReference type="EMBL" id="AP024238">
    <property type="protein sequence ID" value="BCO29723.1"/>
    <property type="molecule type" value="Genomic_DNA"/>
</dbReference>
<dbReference type="SUPFAM" id="SSF158472">
    <property type="entry name" value="HAMP domain-like"/>
    <property type="match status" value="1"/>
</dbReference>
<dbReference type="NCBIfam" id="TIGR00254">
    <property type="entry name" value="GGDEF"/>
    <property type="match status" value="1"/>
</dbReference>
<evidence type="ECO:0000259" key="5">
    <source>
        <dbReference type="PROSITE" id="PS50885"/>
    </source>
</evidence>
<keyword evidence="1" id="KW-0472">Membrane</keyword>
<feature type="transmembrane region" description="Helical" evidence="1">
    <location>
        <begin position="12"/>
        <end position="34"/>
    </location>
</feature>
<feature type="domain" description="EAL" evidence="4">
    <location>
        <begin position="797"/>
        <end position="1049"/>
    </location>
</feature>
<dbReference type="SMART" id="SM00304">
    <property type="entry name" value="HAMP"/>
    <property type="match status" value="1"/>
</dbReference>
<evidence type="ECO:0000256" key="1">
    <source>
        <dbReference type="SAM" id="Phobius"/>
    </source>
</evidence>
<dbReference type="InterPro" id="IPR001610">
    <property type="entry name" value="PAC"/>
</dbReference>
<dbReference type="PROSITE" id="PS50885">
    <property type="entry name" value="HAMP"/>
    <property type="match status" value="1"/>
</dbReference>
<evidence type="ECO:0000313" key="7">
    <source>
        <dbReference type="EMBL" id="BCO29723.1"/>
    </source>
</evidence>
<dbReference type="NCBIfam" id="TIGR00229">
    <property type="entry name" value="sensory_box"/>
    <property type="match status" value="3"/>
</dbReference>
<dbReference type="Gene3D" id="3.20.20.450">
    <property type="entry name" value="EAL domain"/>
    <property type="match status" value="1"/>
</dbReference>
<dbReference type="Pfam" id="PF00563">
    <property type="entry name" value="EAL"/>
    <property type="match status" value="1"/>
</dbReference>
<dbReference type="InterPro" id="IPR003660">
    <property type="entry name" value="HAMP_dom"/>
</dbReference>
<keyword evidence="1" id="KW-0812">Transmembrane</keyword>
<keyword evidence="8" id="KW-1185">Reference proteome</keyword>
<dbReference type="Gene3D" id="6.10.340.10">
    <property type="match status" value="1"/>
</dbReference>
<evidence type="ECO:0000259" key="4">
    <source>
        <dbReference type="PROSITE" id="PS50883"/>
    </source>
</evidence>
<evidence type="ECO:0000313" key="8">
    <source>
        <dbReference type="Proteomes" id="UP000824366"/>
    </source>
</evidence>
<dbReference type="SUPFAM" id="SSF55785">
    <property type="entry name" value="PYP-like sensor domain (PAS domain)"/>
    <property type="match status" value="3"/>
</dbReference>
<dbReference type="CDD" id="cd06225">
    <property type="entry name" value="HAMP"/>
    <property type="match status" value="1"/>
</dbReference>
<feature type="domain" description="PAC" evidence="3">
    <location>
        <begin position="440"/>
        <end position="495"/>
    </location>
</feature>
<sequence>MKLPGFAHGLRFRLFIASLLIELVMMVVLVGNSLRLIDSHLIRQTERRLTAIELAYKTAVALPLAARDYATLRDVLDGWHQAEDITYLVVTDNEAHILASSGWPQGQILPEPSKDFRNVDVLHVSFPVDVLGQYYGVVHYGLSMAFLKTARQDLMLQGTLIASVELLLSFLVLYAVGFWLTRHLAHLTEASSRIAAGSYQIRLPYASSDEVGQLTQNFNRMAEAVESRVTELAKLLAQQKNILQALGEGIYAQDKEGRCIFINPAALAMLGYAEAEAIGVDTHALFHHSHADGSVFPKSDCPAFHTCHDGQTRSTEDWFWHRKGYCFPVAIIITPMMIEGEIQGSLVAFRDISESRQAALALKESHDRLTTFINALPDIVVIKDGQNRWQLINNAACEALKLDGFDWQGKDNTELAQLRPEFQKFHQEALVTDELAWKNRAITLSTEHIFAEGDTLRISEVRKMPVFSGDGKRLALMVIARDITERVQTESQLRKLSLAVEQSPENIVITDLAGHIEYVNAAFVSNTGYSREELMGQTSRVIKSGKTPTDTYAALWSAIKVGDIWRGEFINRRKDGTEYLESATIAPVREGSGQISNYLAIKQDITEQRRNQAQIYRLAYHDTLTSLPNRAKLLERLELALTFAKRQSVENALILFNLDRFKNINDARGHRMGDLLLIAVGERLGRYLREGDILARVAADEFACLLLTTQSCDDSASRHAMAVAEDIRTALRQPFDFGGEDAQVSASLGITLFPQNAEDTPQEVLRRADTALHRAKDAGGNQCAFFDIGMGELTQQRFLTEHELRIGIPAGELRLFVQPQVNAAGTLVSCEALVRWQHPRRGLLPPGVFIPVAEESDLIIELEHWVTREACRLLAQEEMAGNPLHMSINISPRHFRQSGFCDWLIDLLQQEGNDPAYLTLEITEGMVIDNIDELVAKMNRLSKLGIHFSIDDFGTGYSSLAYLKRLPIDELKIDKTFVQDAPTDPDDGALVETILSIAHHLHLKVVAEGVETPEQAMFLNSRADVIHQGYLFGRPEPADIFLARRWQTLS</sequence>
<dbReference type="Pfam" id="PF08448">
    <property type="entry name" value="PAS_4"/>
    <property type="match status" value="1"/>
</dbReference>
<feature type="transmembrane region" description="Helical" evidence="1">
    <location>
        <begin position="154"/>
        <end position="180"/>
    </location>
</feature>
<dbReference type="Gene3D" id="3.30.450.20">
    <property type="entry name" value="PAS domain"/>
    <property type="match status" value="3"/>
</dbReference>
<dbReference type="PROSITE" id="PS50883">
    <property type="entry name" value="EAL"/>
    <property type="match status" value="1"/>
</dbReference>
<dbReference type="CDD" id="cd00130">
    <property type="entry name" value="PAS"/>
    <property type="match status" value="3"/>
</dbReference>
<dbReference type="Pfam" id="PF00672">
    <property type="entry name" value="HAMP"/>
    <property type="match status" value="1"/>
</dbReference>
<proteinExistence type="predicted"/>
<dbReference type="PROSITE" id="PS50113">
    <property type="entry name" value="PAC"/>
    <property type="match status" value="2"/>
</dbReference>
<gene>
    <name evidence="7" type="ORF">MIZ03_4647</name>
</gene>
<dbReference type="InterPro" id="IPR000160">
    <property type="entry name" value="GGDEF_dom"/>
</dbReference>
<dbReference type="InterPro" id="IPR013656">
    <property type="entry name" value="PAS_4"/>
</dbReference>
<dbReference type="Pfam" id="PF13426">
    <property type="entry name" value="PAS_9"/>
    <property type="match status" value="2"/>
</dbReference>
<organism evidence="7 8">
    <name type="scientific">Rhodoferax lithotrophicus</name>
    <dbReference type="NCBI Taxonomy" id="2798804"/>
    <lineage>
        <taxon>Bacteria</taxon>
        <taxon>Pseudomonadati</taxon>
        <taxon>Pseudomonadota</taxon>
        <taxon>Betaproteobacteria</taxon>
        <taxon>Burkholderiales</taxon>
        <taxon>Comamonadaceae</taxon>
        <taxon>Rhodoferax</taxon>
    </lineage>
</organism>
<dbReference type="PROSITE" id="PS50887">
    <property type="entry name" value="GGDEF"/>
    <property type="match status" value="1"/>
</dbReference>
<dbReference type="InterPro" id="IPR001633">
    <property type="entry name" value="EAL_dom"/>
</dbReference>
<dbReference type="InterPro" id="IPR052155">
    <property type="entry name" value="Biofilm_reg_signaling"/>
</dbReference>
<dbReference type="SUPFAM" id="SSF141868">
    <property type="entry name" value="EAL domain-like"/>
    <property type="match status" value="1"/>
</dbReference>
<protein>
    <recommendedName>
        <fullName evidence="9">Cyclic di-GMP phosphodiesterase Gmr</fullName>
    </recommendedName>
</protein>
<evidence type="ECO:0000259" key="3">
    <source>
        <dbReference type="PROSITE" id="PS50113"/>
    </source>
</evidence>
<evidence type="ECO:0000259" key="6">
    <source>
        <dbReference type="PROSITE" id="PS50887"/>
    </source>
</evidence>
<evidence type="ECO:0008006" key="9">
    <source>
        <dbReference type="Google" id="ProtNLM"/>
    </source>
</evidence>
<evidence type="ECO:0000259" key="2">
    <source>
        <dbReference type="PROSITE" id="PS50112"/>
    </source>
</evidence>
<reference evidence="7 8" key="1">
    <citation type="journal article" date="2021" name="Microbiol. Spectr.">
        <title>A Single Bacterium Capable of Oxidation and Reduction of Iron at Circumneutral pH.</title>
        <authorList>
            <person name="Kato S."/>
            <person name="Ohkuma M."/>
        </authorList>
    </citation>
    <scope>NUCLEOTIDE SEQUENCE [LARGE SCALE GENOMIC DNA]</scope>
    <source>
        <strain evidence="7 8">MIZ03</strain>
    </source>
</reference>
<dbReference type="CDD" id="cd01948">
    <property type="entry name" value="EAL"/>
    <property type="match status" value="1"/>
</dbReference>
<dbReference type="InterPro" id="IPR035919">
    <property type="entry name" value="EAL_sf"/>
</dbReference>